<sequence length="220" mass="24529">MVEFGFIDSIKVNGKNSVIGEVKCRSPVHGDLLRGRDPLKIAEIYEKCGCSAISYITAKTFGGSIYALKAICKSTNLPVLRKDFVESKDEVEKTCEAEASALLLIARILKEKTLEFVDLCFEHGVEPVVEVFSEEELRFAENARVVLINNRDIFNPNDVDVGRTMKIAPKIKKTKISGSGLRKIEDLRVLRFVDAVLVGTAFMLAEDTEKIVRSFVEARL</sequence>
<keyword evidence="6" id="KW-0822">Tryptophan biosynthesis</keyword>
<evidence type="ECO:0000256" key="4">
    <source>
        <dbReference type="ARBA" id="ARBA00022605"/>
    </source>
</evidence>
<evidence type="ECO:0000256" key="7">
    <source>
        <dbReference type="ARBA" id="ARBA00023141"/>
    </source>
</evidence>
<dbReference type="EMBL" id="DSYZ01000043">
    <property type="protein sequence ID" value="HGT82448.1"/>
    <property type="molecule type" value="Genomic_DNA"/>
</dbReference>
<dbReference type="CDD" id="cd00331">
    <property type="entry name" value="IGPS"/>
    <property type="match status" value="1"/>
</dbReference>
<comment type="catalytic activity">
    <reaction evidence="1">
        <text>1-(2-carboxyphenylamino)-1-deoxy-D-ribulose 5-phosphate + H(+) = (1S,2R)-1-C-(indol-3-yl)glycerol 3-phosphate + CO2 + H2O</text>
        <dbReference type="Rhea" id="RHEA:23476"/>
        <dbReference type="ChEBI" id="CHEBI:15377"/>
        <dbReference type="ChEBI" id="CHEBI:15378"/>
        <dbReference type="ChEBI" id="CHEBI:16526"/>
        <dbReference type="ChEBI" id="CHEBI:58613"/>
        <dbReference type="ChEBI" id="CHEBI:58866"/>
        <dbReference type="EC" id="4.1.1.48"/>
    </reaction>
</comment>
<dbReference type="EC" id="4.1.1.48" evidence="3"/>
<evidence type="ECO:0000256" key="1">
    <source>
        <dbReference type="ARBA" id="ARBA00001633"/>
    </source>
</evidence>
<dbReference type="Gene3D" id="3.20.20.70">
    <property type="entry name" value="Aldolase class I"/>
    <property type="match status" value="1"/>
</dbReference>
<gene>
    <name evidence="10" type="ORF">ENT52_01805</name>
</gene>
<evidence type="ECO:0000313" key="10">
    <source>
        <dbReference type="EMBL" id="HGT82448.1"/>
    </source>
</evidence>
<dbReference type="UniPathway" id="UPA00035">
    <property type="reaction ID" value="UER00043"/>
</dbReference>
<dbReference type="InterPro" id="IPR045186">
    <property type="entry name" value="Indole-3-glycerol_P_synth"/>
</dbReference>
<evidence type="ECO:0000256" key="3">
    <source>
        <dbReference type="ARBA" id="ARBA00012362"/>
    </source>
</evidence>
<dbReference type="PANTHER" id="PTHR22854">
    <property type="entry name" value="TRYPTOPHAN BIOSYNTHESIS PROTEIN"/>
    <property type="match status" value="1"/>
</dbReference>
<keyword evidence="5" id="KW-0210">Decarboxylase</keyword>
<keyword evidence="8" id="KW-0456">Lyase</keyword>
<evidence type="ECO:0000256" key="2">
    <source>
        <dbReference type="ARBA" id="ARBA00004696"/>
    </source>
</evidence>
<dbReference type="InterPro" id="IPR013785">
    <property type="entry name" value="Aldolase_TIM"/>
</dbReference>
<dbReference type="Pfam" id="PF00218">
    <property type="entry name" value="IGPS"/>
    <property type="match status" value="1"/>
</dbReference>
<protein>
    <recommendedName>
        <fullName evidence="3">indole-3-glycerol-phosphate synthase</fullName>
        <ecNumber evidence="3">4.1.1.48</ecNumber>
    </recommendedName>
</protein>
<feature type="domain" description="Indole-3-glycerol phosphate synthase" evidence="9">
    <location>
        <begin position="6"/>
        <end position="214"/>
    </location>
</feature>
<keyword evidence="7" id="KW-0057">Aromatic amino acid biosynthesis</keyword>
<name>A0A7J3M155_ARCFL</name>
<reference evidence="10" key="1">
    <citation type="journal article" date="2020" name="mSystems">
        <title>Genome- and Community-Level Interaction Insights into Carbon Utilization and Element Cycling Functions of Hydrothermarchaeota in Hydrothermal Sediment.</title>
        <authorList>
            <person name="Zhou Z."/>
            <person name="Liu Y."/>
            <person name="Xu W."/>
            <person name="Pan J."/>
            <person name="Luo Z.H."/>
            <person name="Li M."/>
        </authorList>
    </citation>
    <scope>NUCLEOTIDE SEQUENCE [LARGE SCALE GENOMIC DNA]</scope>
    <source>
        <strain evidence="10">SpSt-587</strain>
    </source>
</reference>
<dbReference type="GO" id="GO:0004425">
    <property type="term" value="F:indole-3-glycerol-phosphate synthase activity"/>
    <property type="evidence" value="ECO:0007669"/>
    <property type="project" value="UniProtKB-EC"/>
</dbReference>
<evidence type="ECO:0000259" key="9">
    <source>
        <dbReference type="Pfam" id="PF00218"/>
    </source>
</evidence>
<keyword evidence="4" id="KW-0028">Amino-acid biosynthesis</keyword>
<organism evidence="10">
    <name type="scientific">Archaeoglobus fulgidus</name>
    <dbReference type="NCBI Taxonomy" id="2234"/>
    <lineage>
        <taxon>Archaea</taxon>
        <taxon>Methanobacteriati</taxon>
        <taxon>Methanobacteriota</taxon>
        <taxon>Archaeoglobi</taxon>
        <taxon>Archaeoglobales</taxon>
        <taxon>Archaeoglobaceae</taxon>
        <taxon>Archaeoglobus</taxon>
    </lineage>
</organism>
<dbReference type="GO" id="GO:0000162">
    <property type="term" value="P:L-tryptophan biosynthetic process"/>
    <property type="evidence" value="ECO:0007669"/>
    <property type="project" value="UniProtKB-UniPathway"/>
</dbReference>
<dbReference type="PANTHER" id="PTHR22854:SF2">
    <property type="entry name" value="INDOLE-3-GLYCEROL-PHOSPHATE SYNTHASE"/>
    <property type="match status" value="1"/>
</dbReference>
<dbReference type="AlphaFoldDB" id="A0A7J3M155"/>
<proteinExistence type="predicted"/>
<evidence type="ECO:0000256" key="5">
    <source>
        <dbReference type="ARBA" id="ARBA00022793"/>
    </source>
</evidence>
<dbReference type="SUPFAM" id="SSF51366">
    <property type="entry name" value="Ribulose-phoshate binding barrel"/>
    <property type="match status" value="1"/>
</dbReference>
<evidence type="ECO:0000256" key="6">
    <source>
        <dbReference type="ARBA" id="ARBA00022822"/>
    </source>
</evidence>
<accession>A0A7J3M155</accession>
<evidence type="ECO:0000256" key="8">
    <source>
        <dbReference type="ARBA" id="ARBA00023239"/>
    </source>
</evidence>
<dbReference type="InterPro" id="IPR011060">
    <property type="entry name" value="RibuloseP-bd_barrel"/>
</dbReference>
<dbReference type="InterPro" id="IPR013798">
    <property type="entry name" value="Indole-3-glycerol_P_synth_dom"/>
</dbReference>
<comment type="pathway">
    <text evidence="2">Amino-acid biosynthesis; L-tryptophan biosynthesis; L-tryptophan from chorismate: step 4/5.</text>
</comment>
<dbReference type="GO" id="GO:0004640">
    <property type="term" value="F:phosphoribosylanthranilate isomerase activity"/>
    <property type="evidence" value="ECO:0007669"/>
    <property type="project" value="TreeGrafter"/>
</dbReference>
<comment type="caution">
    <text evidence="10">The sequence shown here is derived from an EMBL/GenBank/DDBJ whole genome shotgun (WGS) entry which is preliminary data.</text>
</comment>